<feature type="transmembrane region" description="Helical" evidence="12">
    <location>
        <begin position="122"/>
        <end position="140"/>
    </location>
</feature>
<evidence type="ECO:0000313" key="13">
    <source>
        <dbReference type="EMBL" id="POS01987.1"/>
    </source>
</evidence>
<evidence type="ECO:0000256" key="9">
    <source>
        <dbReference type="ARBA" id="ARBA00023136"/>
    </source>
</evidence>
<dbReference type="GO" id="GO:0046872">
    <property type="term" value="F:metal ion binding"/>
    <property type="evidence" value="ECO:0007669"/>
    <property type="project" value="UniProtKB-KW"/>
</dbReference>
<feature type="transmembrane region" description="Helical" evidence="12">
    <location>
        <begin position="193"/>
        <end position="214"/>
    </location>
</feature>
<name>A0A2S4N8G5_9FLAO</name>
<comment type="subunit">
    <text evidence="12">Interacts with CtaB.</text>
</comment>
<keyword evidence="9 12" id="KW-0472">Membrane</keyword>
<dbReference type="Proteomes" id="UP000237056">
    <property type="component" value="Unassembled WGS sequence"/>
</dbReference>
<keyword evidence="8 12" id="KW-0350">Heme biosynthesis</keyword>
<keyword evidence="5 12" id="KW-1133">Transmembrane helix</keyword>
<keyword evidence="6 12" id="KW-0560">Oxidoreductase</keyword>
<comment type="similarity">
    <text evidence="12">Belongs to the COX15/CtaA family. Type 2 subfamily.</text>
</comment>
<evidence type="ECO:0000256" key="7">
    <source>
        <dbReference type="ARBA" id="ARBA00023004"/>
    </source>
</evidence>
<dbReference type="GO" id="GO:0005886">
    <property type="term" value="C:plasma membrane"/>
    <property type="evidence" value="ECO:0007669"/>
    <property type="project" value="UniProtKB-SubCell"/>
</dbReference>
<feature type="binding site" description="axial binding residue" evidence="12">
    <location>
        <position position="319"/>
    </location>
    <ligand>
        <name>heme</name>
        <dbReference type="ChEBI" id="CHEBI:30413"/>
    </ligand>
    <ligandPart>
        <name>Fe</name>
        <dbReference type="ChEBI" id="CHEBI:18248"/>
    </ligandPart>
</feature>
<comment type="catalytic activity">
    <reaction evidence="11">
        <text>Fe(II)-heme o + 2 A + H2O = Fe(II)-heme a + 2 AH2</text>
        <dbReference type="Rhea" id="RHEA:63388"/>
        <dbReference type="ChEBI" id="CHEBI:13193"/>
        <dbReference type="ChEBI" id="CHEBI:15377"/>
        <dbReference type="ChEBI" id="CHEBI:17499"/>
        <dbReference type="ChEBI" id="CHEBI:60530"/>
        <dbReference type="ChEBI" id="CHEBI:61715"/>
        <dbReference type="EC" id="1.17.99.9"/>
    </reaction>
    <physiologicalReaction direction="left-to-right" evidence="11">
        <dbReference type="Rhea" id="RHEA:63389"/>
    </physiologicalReaction>
</comment>
<evidence type="ECO:0000256" key="8">
    <source>
        <dbReference type="ARBA" id="ARBA00023133"/>
    </source>
</evidence>
<evidence type="ECO:0000256" key="1">
    <source>
        <dbReference type="ARBA" id="ARBA00001970"/>
    </source>
</evidence>
<dbReference type="GO" id="GO:0120547">
    <property type="term" value="F:heme A synthase activity"/>
    <property type="evidence" value="ECO:0007669"/>
    <property type="project" value="UniProtKB-EC"/>
</dbReference>
<reference evidence="13 14" key="1">
    <citation type="submission" date="2018-01" db="EMBL/GenBank/DDBJ databases">
        <title>Genomic Encyclopedia of Type Strains, Phase I: the one thousand microbial genomes (KMG-I) project.</title>
        <authorList>
            <person name="Goeker M."/>
        </authorList>
    </citation>
    <scope>NUCLEOTIDE SEQUENCE [LARGE SCALE GENOMIC DNA]</scope>
    <source>
        <strain evidence="13 14">DSM 17960</strain>
    </source>
</reference>
<dbReference type="InterPro" id="IPR003780">
    <property type="entry name" value="COX15/CtaA_fam"/>
</dbReference>
<feature type="transmembrane region" description="Helical" evidence="12">
    <location>
        <begin position="7"/>
        <end position="27"/>
    </location>
</feature>
<feature type="transmembrane region" description="Helical" evidence="12">
    <location>
        <begin position="256"/>
        <end position="276"/>
    </location>
</feature>
<dbReference type="EMBL" id="PQNY01000006">
    <property type="protein sequence ID" value="POS01987.1"/>
    <property type="molecule type" value="Genomic_DNA"/>
</dbReference>
<keyword evidence="7 12" id="KW-0408">Iron</keyword>
<evidence type="ECO:0000256" key="10">
    <source>
        <dbReference type="ARBA" id="ARBA00044501"/>
    </source>
</evidence>
<evidence type="ECO:0000256" key="3">
    <source>
        <dbReference type="ARBA" id="ARBA00022692"/>
    </source>
</evidence>
<comment type="subcellular location">
    <subcellularLocation>
        <location evidence="12">Cell membrane</location>
        <topology evidence="12">Multi-pass membrane protein</topology>
    </subcellularLocation>
    <subcellularLocation>
        <location evidence="2">Membrane</location>
        <topology evidence="2">Multi-pass membrane protein</topology>
    </subcellularLocation>
</comment>
<keyword evidence="14" id="KW-1185">Reference proteome</keyword>
<comment type="cofactor">
    <cofactor evidence="1 12">
        <name>heme b</name>
        <dbReference type="ChEBI" id="CHEBI:60344"/>
    </cofactor>
</comment>
<dbReference type="Pfam" id="PF02628">
    <property type="entry name" value="COX15-CtaA"/>
    <property type="match status" value="1"/>
</dbReference>
<evidence type="ECO:0000313" key="14">
    <source>
        <dbReference type="Proteomes" id="UP000237056"/>
    </source>
</evidence>
<gene>
    <name evidence="12" type="primary">ctaA</name>
    <name evidence="13" type="ORF">Q361_10649</name>
</gene>
<evidence type="ECO:0000256" key="6">
    <source>
        <dbReference type="ARBA" id="ARBA00023002"/>
    </source>
</evidence>
<feature type="transmembrane region" description="Helical" evidence="12">
    <location>
        <begin position="160"/>
        <end position="181"/>
    </location>
</feature>
<feature type="binding site" description="axial binding residue" evidence="12">
    <location>
        <position position="258"/>
    </location>
    <ligand>
        <name>heme</name>
        <dbReference type="ChEBI" id="CHEBI:30413"/>
    </ligand>
    <ligandPart>
        <name>Fe</name>
        <dbReference type="ChEBI" id="CHEBI:18248"/>
    </ligandPart>
</feature>
<dbReference type="GO" id="GO:0006784">
    <property type="term" value="P:heme A biosynthetic process"/>
    <property type="evidence" value="ECO:0007669"/>
    <property type="project" value="UniProtKB-UniRule"/>
</dbReference>
<feature type="transmembrane region" description="Helical" evidence="12">
    <location>
        <begin position="92"/>
        <end position="110"/>
    </location>
</feature>
<dbReference type="UniPathway" id="UPA00269">
    <property type="reaction ID" value="UER00713"/>
</dbReference>
<evidence type="ECO:0000256" key="11">
    <source>
        <dbReference type="ARBA" id="ARBA00048044"/>
    </source>
</evidence>
<feature type="transmembrane region" description="Helical" evidence="12">
    <location>
        <begin position="288"/>
        <end position="311"/>
    </location>
</feature>
<evidence type="ECO:0000256" key="2">
    <source>
        <dbReference type="ARBA" id="ARBA00004141"/>
    </source>
</evidence>
<dbReference type="PANTHER" id="PTHR23289">
    <property type="entry name" value="CYTOCHROME C OXIDASE ASSEMBLY PROTEIN COX15"/>
    <property type="match status" value="1"/>
</dbReference>
<dbReference type="GO" id="GO:0016653">
    <property type="term" value="F:oxidoreductase activity, acting on NAD(P)H, heme protein as acceptor"/>
    <property type="evidence" value="ECO:0007669"/>
    <property type="project" value="TreeGrafter"/>
</dbReference>
<comment type="function">
    <text evidence="12">Catalyzes the conversion of heme O to heme A by two successive hydroxylations of the methyl group at C8. The first hydroxylation forms heme I, the second hydroxylation results in an unstable dihydroxymethyl group, which spontaneously dehydrates, resulting in the formyl group of heme A.</text>
</comment>
<evidence type="ECO:0000256" key="5">
    <source>
        <dbReference type="ARBA" id="ARBA00022989"/>
    </source>
</evidence>
<dbReference type="InterPro" id="IPR023754">
    <property type="entry name" value="HemeA_Synthase_type2"/>
</dbReference>
<dbReference type="OrthoDB" id="9793156at2"/>
<evidence type="ECO:0000256" key="4">
    <source>
        <dbReference type="ARBA" id="ARBA00022723"/>
    </source>
</evidence>
<comment type="caution">
    <text evidence="13">The sequence shown here is derived from an EMBL/GenBank/DDBJ whole genome shotgun (WGS) entry which is preliminary data.</text>
</comment>
<sequence>MTKNKSIIYWLLTGCILVFIMVVVGGITRLTGSGLSMTDWHLVTDTFPPMSETAWQHAFEEYKKFPEYQRINSHFTIDDYKFIYFWEWFHRFIARILGVVFIVPFLYFLLKNKLDKSTLTKCLFLLFMGAFQGFLGWFMVKSGLVDFNRPDVSHFRLSMHLTFAFLTFAYTLWVALDLIYPEKQSVNFNLRKWARITWFVLLIQIIYGGFVAGLDAGFVHNHWPLMSDGQFFHESISLEKPTWLLRFTEGKSGVQFVHRTLAYVVVCLIIILFYKASKQNPTATQKKGLYMLLFIVFIQFSLGVFTLLYAVPLWLGVTHQAVAFFLLAAMTFTLHRMSK</sequence>
<dbReference type="RefSeq" id="WP_103725762.1">
    <property type="nucleotide sequence ID" value="NZ_PQNY01000006.1"/>
</dbReference>
<proteinExistence type="inferred from homology"/>
<dbReference type="HAMAP" id="MF_01665">
    <property type="entry name" value="HemeA_synth_type2"/>
    <property type="match status" value="1"/>
</dbReference>
<protein>
    <recommendedName>
        <fullName evidence="12">Heme A synthase</fullName>
        <shortName evidence="12">HAS</shortName>
        <ecNumber evidence="12">1.17.99.9</ecNumber>
    </recommendedName>
    <alternativeName>
        <fullName evidence="12">Cytochrome aa3-controlling protein</fullName>
    </alternativeName>
</protein>
<dbReference type="PANTHER" id="PTHR23289:SF2">
    <property type="entry name" value="CYTOCHROME C OXIDASE ASSEMBLY PROTEIN COX15 HOMOLOG"/>
    <property type="match status" value="1"/>
</dbReference>
<keyword evidence="4 12" id="KW-0479">Metal-binding</keyword>
<dbReference type="EC" id="1.17.99.9" evidence="12"/>
<organism evidence="13 14">
    <name type="scientific">Flavobacterium croceum DSM 17960</name>
    <dbReference type="NCBI Taxonomy" id="1121886"/>
    <lineage>
        <taxon>Bacteria</taxon>
        <taxon>Pseudomonadati</taxon>
        <taxon>Bacteroidota</taxon>
        <taxon>Flavobacteriia</taxon>
        <taxon>Flavobacteriales</taxon>
        <taxon>Flavobacteriaceae</taxon>
        <taxon>Flavobacterium</taxon>
    </lineage>
</organism>
<comment type="pathway">
    <text evidence="10 12">Porphyrin-containing compound metabolism; heme A biosynthesis; heme A from heme O: step 1/1.</text>
</comment>
<keyword evidence="12" id="KW-1003">Cell membrane</keyword>
<evidence type="ECO:0000256" key="12">
    <source>
        <dbReference type="HAMAP-Rule" id="MF_01665"/>
    </source>
</evidence>
<feature type="transmembrane region" description="Helical" evidence="12">
    <location>
        <begin position="317"/>
        <end position="334"/>
    </location>
</feature>
<accession>A0A2S4N8G5</accession>
<dbReference type="AlphaFoldDB" id="A0A2S4N8G5"/>
<keyword evidence="3 12" id="KW-0812">Transmembrane</keyword>